<keyword evidence="1" id="KW-0344">Guanine-nucleotide releasing factor</keyword>
<feature type="compositionally biased region" description="Low complexity" evidence="2">
    <location>
        <begin position="186"/>
        <end position="201"/>
    </location>
</feature>
<comment type="caution">
    <text evidence="4">The sequence shown here is derived from an EMBL/GenBank/DDBJ whole genome shotgun (WGS) entry which is preliminary data.</text>
</comment>
<dbReference type="GO" id="GO:0019898">
    <property type="term" value="C:extrinsic component of membrane"/>
    <property type="evidence" value="ECO:0007669"/>
    <property type="project" value="TreeGrafter"/>
</dbReference>
<dbReference type="EMBL" id="CAAALY010256290">
    <property type="protein sequence ID" value="VEL37900.1"/>
    <property type="molecule type" value="Genomic_DNA"/>
</dbReference>
<sequence>MDPSDTEQLIQRCIQLASDSSTPTSPSRQQNSGLVARLPYGHPLIIELKRNYTHLEAVLFAATATGSFHVGLIQALLARLLNFLPITPAPPPPPLQQLSQPSVISPSLPPLPPLQNNHSSLQPPQPPMRTTPGLASPKASLSGPLPLQPVSNTLSLGCTSALFSPSLPTSGATLPPFCTRQPQEISNRTSVSSASSADSSPLASCGGQAAGSIISSSSGASTATSNSTAAAAAVAATDAATANLTPEQWKLVKRRHMLLNELITTERVYIESLRQCMSTYRAGCIQPPRADMQIPSGIVGKEAIIFGNLPALLSFHESTFEPALAKYVSDTNTTKLSSLNPVTAVVGGLLLPEDVGHCFVTHSNSLANLYVEYCVNNVESTKLVIEEAQNYFHTLQLHYTLSEPLQSYLIKPVQRITKYQLLLRELRDCCETGCQAELTEGLEAMLAVPKRANDALHLSMLQVVLANY</sequence>
<evidence type="ECO:0000256" key="2">
    <source>
        <dbReference type="SAM" id="MobiDB-lite"/>
    </source>
</evidence>
<dbReference type="SUPFAM" id="SSF48065">
    <property type="entry name" value="DBL homology domain (DH-domain)"/>
    <property type="match status" value="1"/>
</dbReference>
<feature type="compositionally biased region" description="Low complexity" evidence="2">
    <location>
        <begin position="96"/>
        <end position="106"/>
    </location>
</feature>
<protein>
    <recommendedName>
        <fullName evidence="3">DH domain-containing protein</fullName>
    </recommendedName>
</protein>
<keyword evidence="5" id="KW-1185">Reference proteome</keyword>
<evidence type="ECO:0000256" key="1">
    <source>
        <dbReference type="ARBA" id="ARBA00022658"/>
    </source>
</evidence>
<dbReference type="GO" id="GO:0005085">
    <property type="term" value="F:guanyl-nucleotide exchange factor activity"/>
    <property type="evidence" value="ECO:0007669"/>
    <property type="project" value="UniProtKB-KW"/>
</dbReference>
<dbReference type="InterPro" id="IPR000219">
    <property type="entry name" value="DH_dom"/>
</dbReference>
<feature type="region of interest" description="Disordered" evidence="2">
    <location>
        <begin position="174"/>
        <end position="201"/>
    </location>
</feature>
<evidence type="ECO:0000313" key="4">
    <source>
        <dbReference type="EMBL" id="VEL37900.1"/>
    </source>
</evidence>
<dbReference type="SMART" id="SM00325">
    <property type="entry name" value="RhoGEF"/>
    <property type="match status" value="1"/>
</dbReference>
<dbReference type="CDD" id="cd00160">
    <property type="entry name" value="RhoGEF"/>
    <property type="match status" value="1"/>
</dbReference>
<evidence type="ECO:0000259" key="3">
    <source>
        <dbReference type="PROSITE" id="PS50010"/>
    </source>
</evidence>
<dbReference type="OrthoDB" id="10256089at2759"/>
<dbReference type="PANTHER" id="PTHR22826">
    <property type="entry name" value="RHO GUANINE EXCHANGE FACTOR-RELATED"/>
    <property type="match status" value="1"/>
</dbReference>
<accession>A0A448XJ68</accession>
<dbReference type="Proteomes" id="UP000784294">
    <property type="component" value="Unassembled WGS sequence"/>
</dbReference>
<reference evidence="4" key="1">
    <citation type="submission" date="2018-11" db="EMBL/GenBank/DDBJ databases">
        <authorList>
            <consortium name="Pathogen Informatics"/>
        </authorList>
    </citation>
    <scope>NUCLEOTIDE SEQUENCE</scope>
</reference>
<dbReference type="GO" id="GO:0007411">
    <property type="term" value="P:axon guidance"/>
    <property type="evidence" value="ECO:0007669"/>
    <property type="project" value="TreeGrafter"/>
</dbReference>
<dbReference type="InterPro" id="IPR051336">
    <property type="entry name" value="RhoGEF_Guanine_NuclExch_SF"/>
</dbReference>
<dbReference type="Pfam" id="PF00621">
    <property type="entry name" value="RhoGEF"/>
    <property type="match status" value="1"/>
</dbReference>
<gene>
    <name evidence="4" type="ORF">PXEA_LOCUS31340</name>
</gene>
<feature type="domain" description="DH" evidence="3">
    <location>
        <begin position="254"/>
        <end position="455"/>
    </location>
</feature>
<dbReference type="AlphaFoldDB" id="A0A448XJ68"/>
<dbReference type="PROSITE" id="PS50010">
    <property type="entry name" value="DH_2"/>
    <property type="match status" value="1"/>
</dbReference>
<organism evidence="4 5">
    <name type="scientific">Protopolystoma xenopodis</name>
    <dbReference type="NCBI Taxonomy" id="117903"/>
    <lineage>
        <taxon>Eukaryota</taxon>
        <taxon>Metazoa</taxon>
        <taxon>Spiralia</taxon>
        <taxon>Lophotrochozoa</taxon>
        <taxon>Platyhelminthes</taxon>
        <taxon>Monogenea</taxon>
        <taxon>Polyopisthocotylea</taxon>
        <taxon>Polystomatidea</taxon>
        <taxon>Polystomatidae</taxon>
        <taxon>Protopolystoma</taxon>
    </lineage>
</organism>
<dbReference type="GO" id="GO:0005737">
    <property type="term" value="C:cytoplasm"/>
    <property type="evidence" value="ECO:0007669"/>
    <property type="project" value="TreeGrafter"/>
</dbReference>
<feature type="region of interest" description="Disordered" evidence="2">
    <location>
        <begin position="92"/>
        <end position="146"/>
    </location>
</feature>
<dbReference type="InterPro" id="IPR035899">
    <property type="entry name" value="DBL_dom_sf"/>
</dbReference>
<dbReference type="PANTHER" id="PTHR22826:SF106">
    <property type="entry name" value="TRIO, ISOFORM A"/>
    <property type="match status" value="1"/>
</dbReference>
<dbReference type="Gene3D" id="1.20.900.10">
    <property type="entry name" value="Dbl homology (DH) domain"/>
    <property type="match status" value="1"/>
</dbReference>
<evidence type="ECO:0000313" key="5">
    <source>
        <dbReference type="Proteomes" id="UP000784294"/>
    </source>
</evidence>
<proteinExistence type="predicted"/>
<name>A0A448XJ68_9PLAT</name>